<organism evidence="4 5">
    <name type="scientific">Trichinella pseudospiralis</name>
    <name type="common">Parasitic roundworm</name>
    <dbReference type="NCBI Taxonomy" id="6337"/>
    <lineage>
        <taxon>Eukaryota</taxon>
        <taxon>Metazoa</taxon>
        <taxon>Ecdysozoa</taxon>
        <taxon>Nematoda</taxon>
        <taxon>Enoplea</taxon>
        <taxon>Dorylaimia</taxon>
        <taxon>Trichinellida</taxon>
        <taxon>Trichinellidae</taxon>
        <taxon>Trichinella</taxon>
    </lineage>
</organism>
<sequence length="650" mass="72580">LFTFNTIMKTLFVLFLLGIQLIVETKIGQFVCRRHDYDKNAATYTDWWIQYKGPDGTDSYVITDVNNTEWHYVPVDNVTSPLIETIDQYVTLSDADKAEAALVAYNSFPPYFRRPISQSSSRGVVGWGDESGYAFWLVHTISKFPNFHEANSPAVYAFAQANEKAAMIMCLSIEYQNSMWAKVAYYEDPVVFYYRSPQTAGPTQDAFNAPEIQTLLGDSFPSLPSSYYSSSMKTAGVPSDPANIFVAAKYGSFPRDMYMSLIIRTLKQSLRVWTGRGPHIFESLCNTNITIENVYGEMMIGQSTFSAAVDTARWSISKVGVGKYFCLSNSGREYKLADGLDSFVISDTVAQWAAVAVNAATSPTVYTFNQYLAAKAADKIEAAVLAYNNHPPFIRRSLKSSSSKGFIAWGAEAGKAIWVIHTMDKFVNLELVDSTTLFNYAPLQDKAGMLMCLTFSYNLNEWAEALLYEDAVIYFWQMPKTPGATQTAFAAPAIQKLLSKEAPRSHFSKYTKTMTTASQTAPVKIHTISKFGNNFSLDMYISLILKILYKPIRVWTGEGTNIQPSFCKPPLLIENVVGPINIGDKEINFRQDTARWSIVNDTLNLFCLSTVGREKEKVDIPSGVVCIEQPTVHSLFTTLAADSITKICKR</sequence>
<comment type="similarity">
    <text evidence="1">Belongs to the DNase II family.</text>
</comment>
<feature type="signal peptide" evidence="3">
    <location>
        <begin position="1"/>
        <end position="25"/>
    </location>
</feature>
<evidence type="ECO:0000256" key="2">
    <source>
        <dbReference type="ARBA" id="ARBA00022801"/>
    </source>
</evidence>
<dbReference type="Pfam" id="PF03265">
    <property type="entry name" value="DNase_II"/>
    <property type="match status" value="2"/>
</dbReference>
<evidence type="ECO:0000256" key="3">
    <source>
        <dbReference type="SAM" id="SignalP"/>
    </source>
</evidence>
<dbReference type="AlphaFoldDB" id="A0A0V1K332"/>
<name>A0A0V1K332_TRIPS</name>
<evidence type="ECO:0008006" key="6">
    <source>
        <dbReference type="Google" id="ProtNLM"/>
    </source>
</evidence>
<dbReference type="Proteomes" id="UP000054826">
    <property type="component" value="Unassembled WGS sequence"/>
</dbReference>
<dbReference type="EMBL" id="JYDV01000019">
    <property type="protein sequence ID" value="KRZ41634.1"/>
    <property type="molecule type" value="Genomic_DNA"/>
</dbReference>
<reference evidence="4 5" key="1">
    <citation type="submission" date="2015-01" db="EMBL/GenBank/DDBJ databases">
        <title>Evolution of Trichinella species and genotypes.</title>
        <authorList>
            <person name="Korhonen P.K."/>
            <person name="Edoardo P."/>
            <person name="Giuseppe L.R."/>
            <person name="Gasser R.B."/>
        </authorList>
    </citation>
    <scope>NUCLEOTIDE SEQUENCE [LARGE SCALE GENOMIC DNA]</scope>
    <source>
        <strain evidence="4">ISS176</strain>
    </source>
</reference>
<protein>
    <recommendedName>
        <fullName evidence="6">Plancitoxin-1</fullName>
    </recommendedName>
</protein>
<feature type="chain" id="PRO_5006880783" description="Plancitoxin-1" evidence="3">
    <location>
        <begin position="26"/>
        <end position="650"/>
    </location>
</feature>
<dbReference type="GO" id="GO:0004531">
    <property type="term" value="F:deoxyribonuclease II activity"/>
    <property type="evidence" value="ECO:0007669"/>
    <property type="project" value="InterPro"/>
</dbReference>
<keyword evidence="3" id="KW-0732">Signal</keyword>
<evidence type="ECO:0000256" key="1">
    <source>
        <dbReference type="ARBA" id="ARBA00007527"/>
    </source>
</evidence>
<gene>
    <name evidence="4" type="ORF">T4C_10048</name>
</gene>
<dbReference type="PANTHER" id="PTHR10858:SF23">
    <property type="entry name" value="DEOXYRIBONUCLEASE II"/>
    <property type="match status" value="1"/>
</dbReference>
<proteinExistence type="inferred from homology"/>
<evidence type="ECO:0000313" key="5">
    <source>
        <dbReference type="Proteomes" id="UP000054826"/>
    </source>
</evidence>
<keyword evidence="2" id="KW-0378">Hydrolase</keyword>
<accession>A0A0V1K332</accession>
<dbReference type="PANTHER" id="PTHR10858">
    <property type="entry name" value="DEOXYRIBONUCLEASE II"/>
    <property type="match status" value="1"/>
</dbReference>
<feature type="non-terminal residue" evidence="4">
    <location>
        <position position="1"/>
    </location>
</feature>
<evidence type="ECO:0000313" key="4">
    <source>
        <dbReference type="EMBL" id="KRZ41634.1"/>
    </source>
</evidence>
<dbReference type="GO" id="GO:0006309">
    <property type="term" value="P:apoptotic DNA fragmentation"/>
    <property type="evidence" value="ECO:0007669"/>
    <property type="project" value="TreeGrafter"/>
</dbReference>
<dbReference type="InterPro" id="IPR004947">
    <property type="entry name" value="DNase_II"/>
</dbReference>
<comment type="caution">
    <text evidence="4">The sequence shown here is derived from an EMBL/GenBank/DDBJ whole genome shotgun (WGS) entry which is preliminary data.</text>
</comment>